<protein>
    <submittedName>
        <fullName evidence="5">Glycogen debranching enzyme GlgX</fullName>
    </submittedName>
</protein>
<proteinExistence type="inferred from homology"/>
<dbReference type="SUPFAM" id="SSF51011">
    <property type="entry name" value="Glycosyl hydrolase domain"/>
    <property type="match status" value="1"/>
</dbReference>
<sequence length="737" mass="82782">MKNETMPAGRTWPLGATCTDGGINFAVFSSGALSVTLCVFDAKGHEKARYALNGPQNNIWHGFLPDAGPGLIYGYRVDGPYDPSRGLRYNPSRLLLDPYARRLHGEFRWHESHLDRPDTQLDDNAAWMPKAVVTDDRCFDWEGDRPLHIPMADSVIYEVHVKGFTRTNPHVPAELRGTYEGMATPAAIEHLKRLGVTAVELLPVQESISEGTLIEMGLSNYWGYNTLAFFAPSRRYARQDPVNEFRHMVKALHRAGIEVILDVVYNHTPEGDQRGPTLSWRGLDNQAYYHLSRQDPAYYCNYTGTGNSLNASNYTTLQMILDSLRYWVEEMHVDGFRFDLASVLGRMALPGAVDPGHFDRYAPFFQAIRQDPALAGIKLIAEPWDAAAGGYQLGGYLPGWSEWNDRFRDTVRCFWLQPDKNRGAFASQISGASEQFHHDGRTPQASINFITSHDGFTLNDLVTYNQKHNEANGEDNRDGHNDNHCWNAGVEGPSDDPDINRTRNRLKRVMLASLLLAQGTPMLTAGDEMGRTQQGNNNAYNQDNAISWLDWGAADPDLLEYTSYLISLRRKHPQLRLPVWLLGAPTASGMLDVQWLNDEGQQMRTDQWSQNGDGVFAQFLGAHNNQEQDLLIVFNPDGENRPFVMPEGDWTMVLDTNQADGQPWRANSPEGRVDETMTQIMRMGLAVKKISKLRAPVVKCKTQDATSMDVPAAKPKGTAARTLRPHSIYMFVARRKG</sequence>
<dbReference type="InterPro" id="IPR004193">
    <property type="entry name" value="Glyco_hydro_13_N"/>
</dbReference>
<dbReference type="Gene3D" id="3.20.20.80">
    <property type="entry name" value="Glycosidases"/>
    <property type="match status" value="1"/>
</dbReference>
<reference evidence="5 6" key="1">
    <citation type="submission" date="2018-11" db="EMBL/GenBank/DDBJ databases">
        <title>Genome sequencing of Lautropia sp. KCOM 2505 (= ChDC F240).</title>
        <authorList>
            <person name="Kook J.-K."/>
            <person name="Park S.-N."/>
            <person name="Lim Y.K."/>
        </authorList>
    </citation>
    <scope>NUCLEOTIDE SEQUENCE [LARGE SCALE GENOMIC DNA]</scope>
    <source>
        <strain evidence="5 6">KCOM 2505</strain>
    </source>
</reference>
<dbReference type="GO" id="GO:0005980">
    <property type="term" value="P:glycogen catabolic process"/>
    <property type="evidence" value="ECO:0007669"/>
    <property type="project" value="InterPro"/>
</dbReference>
<evidence type="ECO:0000256" key="1">
    <source>
        <dbReference type="ARBA" id="ARBA00008061"/>
    </source>
</evidence>
<dbReference type="NCBIfam" id="TIGR02100">
    <property type="entry name" value="glgX_debranch"/>
    <property type="match status" value="1"/>
</dbReference>
<dbReference type="InterPro" id="IPR013780">
    <property type="entry name" value="Glyco_hydro_b"/>
</dbReference>
<dbReference type="Pfam" id="PF02922">
    <property type="entry name" value="CBM_48"/>
    <property type="match status" value="1"/>
</dbReference>
<dbReference type="SMART" id="SM00642">
    <property type="entry name" value="Aamy"/>
    <property type="match status" value="1"/>
</dbReference>
<keyword evidence="6" id="KW-1185">Reference proteome</keyword>
<dbReference type="InterPro" id="IPR017853">
    <property type="entry name" value="GH"/>
</dbReference>
<dbReference type="CDD" id="cd02856">
    <property type="entry name" value="E_set_GDE_Isoamylase_N"/>
    <property type="match status" value="1"/>
</dbReference>
<dbReference type="Pfam" id="PF00128">
    <property type="entry name" value="Alpha-amylase"/>
    <property type="match status" value="1"/>
</dbReference>
<dbReference type="Gene3D" id="2.60.40.10">
    <property type="entry name" value="Immunoglobulins"/>
    <property type="match status" value="1"/>
</dbReference>
<evidence type="ECO:0000256" key="3">
    <source>
        <dbReference type="ARBA" id="ARBA00023295"/>
    </source>
</evidence>
<dbReference type="Gene3D" id="2.60.40.1180">
    <property type="entry name" value="Golgi alpha-mannosidase II"/>
    <property type="match status" value="1"/>
</dbReference>
<keyword evidence="3" id="KW-0326">Glycosidase</keyword>
<evidence type="ECO:0000256" key="2">
    <source>
        <dbReference type="ARBA" id="ARBA00022801"/>
    </source>
</evidence>
<dbReference type="Proteomes" id="UP000270261">
    <property type="component" value="Unassembled WGS sequence"/>
</dbReference>
<dbReference type="InterPro" id="IPR013783">
    <property type="entry name" value="Ig-like_fold"/>
</dbReference>
<dbReference type="CDD" id="cd11326">
    <property type="entry name" value="AmyAc_Glg_debranch"/>
    <property type="match status" value="1"/>
</dbReference>
<accession>A0A426FLI9</accession>
<dbReference type="PANTHER" id="PTHR43002">
    <property type="entry name" value="GLYCOGEN DEBRANCHING ENZYME"/>
    <property type="match status" value="1"/>
</dbReference>
<organism evidence="5 6">
    <name type="scientific">Lautropia dentalis</name>
    <dbReference type="NCBI Taxonomy" id="2490857"/>
    <lineage>
        <taxon>Bacteria</taxon>
        <taxon>Pseudomonadati</taxon>
        <taxon>Pseudomonadota</taxon>
        <taxon>Betaproteobacteria</taxon>
        <taxon>Burkholderiales</taxon>
        <taxon>Burkholderiaceae</taxon>
        <taxon>Lautropia</taxon>
    </lineage>
</organism>
<keyword evidence="2" id="KW-0378">Hydrolase</keyword>
<dbReference type="EMBL" id="RRUE01000002">
    <property type="protein sequence ID" value="RRN43589.1"/>
    <property type="molecule type" value="Genomic_DNA"/>
</dbReference>
<dbReference type="InterPro" id="IPR011837">
    <property type="entry name" value="Glycogen_debranch_GlgX"/>
</dbReference>
<name>A0A426FLI9_9BURK</name>
<dbReference type="InterPro" id="IPR006047">
    <property type="entry name" value="GH13_cat_dom"/>
</dbReference>
<gene>
    <name evidence="5" type="primary">glgX</name>
    <name evidence="5" type="ORF">EHV23_09100</name>
</gene>
<dbReference type="OrthoDB" id="3236218at2"/>
<evidence type="ECO:0000313" key="5">
    <source>
        <dbReference type="EMBL" id="RRN43589.1"/>
    </source>
</evidence>
<dbReference type="RefSeq" id="WP_125095794.1">
    <property type="nucleotide sequence ID" value="NZ_RRUE01000002.1"/>
</dbReference>
<comment type="caution">
    <text evidence="5">The sequence shown here is derived from an EMBL/GenBank/DDBJ whole genome shotgun (WGS) entry which is preliminary data.</text>
</comment>
<dbReference type="AlphaFoldDB" id="A0A426FLI9"/>
<dbReference type="GO" id="GO:0004135">
    <property type="term" value="F:amylo-alpha-1,6-glucosidase activity"/>
    <property type="evidence" value="ECO:0007669"/>
    <property type="project" value="InterPro"/>
</dbReference>
<comment type="similarity">
    <text evidence="1">Belongs to the glycosyl hydrolase 13 family.</text>
</comment>
<evidence type="ECO:0000259" key="4">
    <source>
        <dbReference type="SMART" id="SM00642"/>
    </source>
</evidence>
<dbReference type="InterPro" id="IPR044505">
    <property type="entry name" value="GlgX_Isoamylase_N_E_set"/>
</dbReference>
<evidence type="ECO:0000313" key="6">
    <source>
        <dbReference type="Proteomes" id="UP000270261"/>
    </source>
</evidence>
<dbReference type="SUPFAM" id="SSF51445">
    <property type="entry name" value="(Trans)glycosidases"/>
    <property type="match status" value="1"/>
</dbReference>
<dbReference type="InterPro" id="IPR014756">
    <property type="entry name" value="Ig_E-set"/>
</dbReference>
<feature type="domain" description="Glycosyl hydrolase family 13 catalytic" evidence="4">
    <location>
        <begin position="158"/>
        <end position="569"/>
    </location>
</feature>
<dbReference type="SUPFAM" id="SSF81296">
    <property type="entry name" value="E set domains"/>
    <property type="match status" value="1"/>
</dbReference>